<dbReference type="AlphaFoldDB" id="A0A3B3R9P9"/>
<evidence type="ECO:0000256" key="3">
    <source>
        <dbReference type="ARBA" id="ARBA00022833"/>
    </source>
</evidence>
<evidence type="ECO:0000256" key="2">
    <source>
        <dbReference type="ARBA" id="ARBA00022771"/>
    </source>
</evidence>
<dbReference type="InterPro" id="IPR013320">
    <property type="entry name" value="ConA-like_dom_sf"/>
</dbReference>
<evidence type="ECO:0000256" key="1">
    <source>
        <dbReference type="ARBA" id="ARBA00022723"/>
    </source>
</evidence>
<evidence type="ECO:0000256" key="4">
    <source>
        <dbReference type="PROSITE-ProRule" id="PRU00024"/>
    </source>
</evidence>
<evidence type="ECO:0008006" key="11">
    <source>
        <dbReference type="Google" id="ProtNLM"/>
    </source>
</evidence>
<dbReference type="Proteomes" id="UP000261540">
    <property type="component" value="Unplaced"/>
</dbReference>
<reference evidence="9" key="1">
    <citation type="submission" date="2025-08" db="UniProtKB">
        <authorList>
            <consortium name="Ensembl"/>
        </authorList>
    </citation>
    <scope>IDENTIFICATION</scope>
</reference>
<evidence type="ECO:0000259" key="7">
    <source>
        <dbReference type="PROSITE" id="PS50119"/>
    </source>
</evidence>
<evidence type="ECO:0000259" key="6">
    <source>
        <dbReference type="PROSITE" id="PS50089"/>
    </source>
</evidence>
<dbReference type="InterPro" id="IPR043136">
    <property type="entry name" value="B30.2/SPRY_sf"/>
</dbReference>
<dbReference type="InterPro" id="IPR001841">
    <property type="entry name" value="Znf_RING"/>
</dbReference>
<dbReference type="Gene3D" id="3.30.160.60">
    <property type="entry name" value="Classic Zinc Finger"/>
    <property type="match status" value="1"/>
</dbReference>
<feature type="domain" description="B box-type" evidence="7">
    <location>
        <begin position="86"/>
        <end position="127"/>
    </location>
</feature>
<dbReference type="STRING" id="1676925.ENSPKIP00000015447"/>
<dbReference type="Gene3D" id="3.30.40.10">
    <property type="entry name" value="Zinc/RING finger domain, C3HC4 (zinc finger)"/>
    <property type="match status" value="1"/>
</dbReference>
<dbReference type="PROSITE" id="PS50089">
    <property type="entry name" value="ZF_RING_2"/>
    <property type="match status" value="1"/>
</dbReference>
<dbReference type="Pfam" id="PF13445">
    <property type="entry name" value="zf-RING_UBOX"/>
    <property type="match status" value="1"/>
</dbReference>
<dbReference type="SUPFAM" id="SSF49899">
    <property type="entry name" value="Concanavalin A-like lectins/glucanases"/>
    <property type="match status" value="1"/>
</dbReference>
<dbReference type="SMART" id="SM00184">
    <property type="entry name" value="RING"/>
    <property type="match status" value="1"/>
</dbReference>
<dbReference type="Pfam" id="PF00622">
    <property type="entry name" value="SPRY"/>
    <property type="match status" value="1"/>
</dbReference>
<dbReference type="SMART" id="SM00336">
    <property type="entry name" value="BBOX"/>
    <property type="match status" value="1"/>
</dbReference>
<dbReference type="Gene3D" id="2.60.120.920">
    <property type="match status" value="1"/>
</dbReference>
<keyword evidence="2 4" id="KW-0863">Zinc-finger</keyword>
<keyword evidence="5" id="KW-0175">Coiled coil</keyword>
<dbReference type="InterPro" id="IPR050143">
    <property type="entry name" value="TRIM/RBCC"/>
</dbReference>
<dbReference type="InterPro" id="IPR003879">
    <property type="entry name" value="Butyrophylin_SPRY"/>
</dbReference>
<sequence length="474" mass="54250">MAARSSGLEEELTCPVCYEIYRDPVVLKCSHSFCKVCLQQFWGEKGSQECPVCRRRCSMDPPLTNLALKNACEAFLQGRAQRSAAASEGHCRLHNEKLKLFCLDDQTPVCLVCRDSKWHENHKLRPIQEVIPEYKEDLKSALKPLREKLEALSEVQQTWNKTAEHMKTQARHTERLIKGEFEKLHQFLKDEEAARISALREEEEQKSHMMMEKIEKITNEISSLTETIRALEQELGAEDVSFLLKYKDIQRRAQCPVQDPEEVSGALINVAKHLGNLSYRVWEKMLEKKEIKYTPVILDPNTENVCFTLSDDLTAATWSNEIQEYPNNSERFIWPSVLGSEGFSSGKHCWDVDVGDGVTWRLGVVTESINRKGLSPLMPEGGVWSIELHNGKYRAMTSPPVPLSVRRKPQRIRVQLDWDRGELSFSDPSNNTSLCTFKHIFTERLFPVFCAWGDWLNLKICPVDVSITVAAVNP</sequence>
<dbReference type="CDD" id="cd12893">
    <property type="entry name" value="SPRY_PRY_TRIM35"/>
    <property type="match status" value="1"/>
</dbReference>
<feature type="coiled-coil region" evidence="5">
    <location>
        <begin position="200"/>
        <end position="234"/>
    </location>
</feature>
<dbReference type="GeneTree" id="ENSGT00970000193390"/>
<dbReference type="PROSITE" id="PS50188">
    <property type="entry name" value="B302_SPRY"/>
    <property type="match status" value="1"/>
</dbReference>
<organism evidence="9 10">
    <name type="scientific">Paramormyrops kingsleyae</name>
    <dbReference type="NCBI Taxonomy" id="1676925"/>
    <lineage>
        <taxon>Eukaryota</taxon>
        <taxon>Metazoa</taxon>
        <taxon>Chordata</taxon>
        <taxon>Craniata</taxon>
        <taxon>Vertebrata</taxon>
        <taxon>Euteleostomi</taxon>
        <taxon>Actinopterygii</taxon>
        <taxon>Neopterygii</taxon>
        <taxon>Teleostei</taxon>
        <taxon>Osteoglossocephala</taxon>
        <taxon>Osteoglossomorpha</taxon>
        <taxon>Osteoglossiformes</taxon>
        <taxon>Mormyridae</taxon>
        <taxon>Paramormyrops</taxon>
    </lineage>
</organism>
<dbReference type="InterPro" id="IPR000315">
    <property type="entry name" value="Znf_B-box"/>
</dbReference>
<dbReference type="InterPro" id="IPR017907">
    <property type="entry name" value="Znf_RING_CS"/>
</dbReference>
<dbReference type="GO" id="GO:0008270">
    <property type="term" value="F:zinc ion binding"/>
    <property type="evidence" value="ECO:0007669"/>
    <property type="project" value="UniProtKB-KW"/>
</dbReference>
<evidence type="ECO:0000259" key="8">
    <source>
        <dbReference type="PROSITE" id="PS50188"/>
    </source>
</evidence>
<dbReference type="SMART" id="SM00449">
    <property type="entry name" value="SPRY"/>
    <property type="match status" value="1"/>
</dbReference>
<dbReference type="PROSITE" id="PS00518">
    <property type="entry name" value="ZF_RING_1"/>
    <property type="match status" value="1"/>
</dbReference>
<evidence type="ECO:0000313" key="9">
    <source>
        <dbReference type="Ensembl" id="ENSPKIP00000015447.1"/>
    </source>
</evidence>
<dbReference type="PRINTS" id="PR01407">
    <property type="entry name" value="BUTYPHLNCDUF"/>
</dbReference>
<dbReference type="SMART" id="SM00589">
    <property type="entry name" value="PRY"/>
    <property type="match status" value="1"/>
</dbReference>
<protein>
    <recommendedName>
        <fullName evidence="11">Tripartite motif containing 35-13</fullName>
    </recommendedName>
</protein>
<proteinExistence type="predicted"/>
<dbReference type="InterPro" id="IPR027370">
    <property type="entry name" value="Znf-RING_euk"/>
</dbReference>
<feature type="domain" description="B30.2/SPRY" evidence="8">
    <location>
        <begin position="276"/>
        <end position="467"/>
    </location>
</feature>
<feature type="domain" description="RING-type" evidence="6">
    <location>
        <begin position="14"/>
        <end position="54"/>
    </location>
</feature>
<dbReference type="SUPFAM" id="SSF57845">
    <property type="entry name" value="B-box zinc-binding domain"/>
    <property type="match status" value="1"/>
</dbReference>
<name>A0A3B3R9P9_9TELE</name>
<dbReference type="Ensembl" id="ENSPKIT00000039913.1">
    <property type="protein sequence ID" value="ENSPKIP00000015447.1"/>
    <property type="gene ID" value="ENSPKIG00000002148.1"/>
</dbReference>
<dbReference type="Pfam" id="PF13765">
    <property type="entry name" value="PRY"/>
    <property type="match status" value="1"/>
</dbReference>
<reference evidence="9" key="2">
    <citation type="submission" date="2025-09" db="UniProtKB">
        <authorList>
            <consortium name="Ensembl"/>
        </authorList>
    </citation>
    <scope>IDENTIFICATION</scope>
</reference>
<keyword evidence="10" id="KW-1185">Reference proteome</keyword>
<evidence type="ECO:0000256" key="5">
    <source>
        <dbReference type="SAM" id="Coils"/>
    </source>
</evidence>
<dbReference type="InterPro" id="IPR013083">
    <property type="entry name" value="Znf_RING/FYVE/PHD"/>
</dbReference>
<evidence type="ECO:0000313" key="10">
    <source>
        <dbReference type="Proteomes" id="UP000261540"/>
    </source>
</evidence>
<keyword evidence="1" id="KW-0479">Metal-binding</keyword>
<keyword evidence="3" id="KW-0862">Zinc</keyword>
<accession>A0A3B3R9P9</accession>
<dbReference type="Pfam" id="PF00643">
    <property type="entry name" value="zf-B_box"/>
    <property type="match status" value="1"/>
</dbReference>
<dbReference type="InterPro" id="IPR006574">
    <property type="entry name" value="PRY"/>
</dbReference>
<dbReference type="PANTHER" id="PTHR24103">
    <property type="entry name" value="E3 UBIQUITIN-PROTEIN LIGASE TRIM"/>
    <property type="match status" value="1"/>
</dbReference>
<dbReference type="InterPro" id="IPR001870">
    <property type="entry name" value="B30.2/SPRY"/>
</dbReference>
<dbReference type="InterPro" id="IPR003877">
    <property type="entry name" value="SPRY_dom"/>
</dbReference>
<dbReference type="SUPFAM" id="SSF57850">
    <property type="entry name" value="RING/U-box"/>
    <property type="match status" value="1"/>
</dbReference>
<dbReference type="PROSITE" id="PS50119">
    <property type="entry name" value="ZF_BBOX"/>
    <property type="match status" value="1"/>
</dbReference>